<dbReference type="Proteomes" id="UP000520198">
    <property type="component" value="Unassembled WGS sequence"/>
</dbReference>
<feature type="domain" description="AraC effector-binding" evidence="1">
    <location>
        <begin position="1"/>
        <end position="151"/>
    </location>
</feature>
<dbReference type="SUPFAM" id="SSF55136">
    <property type="entry name" value="Probable bacterial effector-binding domain"/>
    <property type="match status" value="1"/>
</dbReference>
<dbReference type="InterPro" id="IPR029442">
    <property type="entry name" value="GyrI-like"/>
</dbReference>
<dbReference type="AlphaFoldDB" id="A0A7Y6Q5P7"/>
<evidence type="ECO:0000313" key="3">
    <source>
        <dbReference type="Proteomes" id="UP000520198"/>
    </source>
</evidence>
<organism evidence="2 3">
    <name type="scientific">Ensifer oleiphilus</name>
    <dbReference type="NCBI Taxonomy" id="2742698"/>
    <lineage>
        <taxon>Bacteria</taxon>
        <taxon>Pseudomonadati</taxon>
        <taxon>Pseudomonadota</taxon>
        <taxon>Alphaproteobacteria</taxon>
        <taxon>Hyphomicrobiales</taxon>
        <taxon>Rhizobiaceae</taxon>
        <taxon>Sinorhizobium/Ensifer group</taxon>
        <taxon>Ensifer</taxon>
    </lineage>
</organism>
<gene>
    <name evidence="2" type="ORF">HT585_11810</name>
</gene>
<sequence>MVFEIVERPAQRIAGSFWEGTFVEAADGAVRRLIAEMQEHHLRLHPKDHPMLVGLSWNDRPDGFRYLVGFVSKTAETTRHPGHVDLPAMRFVSAMHHPETGDVIAHYQHMFDWIASEGLVVDTSRLHFREEYEPGFVSLSLSSLRLMVPVTAPRVTDDAQSAP</sequence>
<name>A0A7Y6Q5P7_9HYPH</name>
<dbReference type="InterPro" id="IPR010499">
    <property type="entry name" value="AraC_E-bd"/>
</dbReference>
<keyword evidence="3" id="KW-1185">Reference proteome</keyword>
<dbReference type="InterPro" id="IPR011256">
    <property type="entry name" value="Reg_factor_effector_dom_sf"/>
</dbReference>
<evidence type="ECO:0000259" key="1">
    <source>
        <dbReference type="SMART" id="SM00871"/>
    </source>
</evidence>
<dbReference type="EMBL" id="JABWDU010000002">
    <property type="protein sequence ID" value="NVD39547.1"/>
    <property type="molecule type" value="Genomic_DNA"/>
</dbReference>
<reference evidence="2 3" key="1">
    <citation type="submission" date="2020-06" db="EMBL/GenBank/DDBJ databases">
        <authorList>
            <person name="Grouzdev D.S."/>
        </authorList>
    </citation>
    <scope>NUCLEOTIDE SEQUENCE [LARGE SCALE GENOMIC DNA]</scope>
    <source>
        <strain evidence="2 3">HO-A22</strain>
    </source>
</reference>
<dbReference type="Pfam" id="PF06445">
    <property type="entry name" value="GyrI-like"/>
    <property type="match status" value="1"/>
</dbReference>
<protein>
    <submittedName>
        <fullName evidence="2">GyrI-like domain-containing protein</fullName>
    </submittedName>
</protein>
<proteinExistence type="predicted"/>
<evidence type="ECO:0000313" key="2">
    <source>
        <dbReference type="EMBL" id="NVD39547.1"/>
    </source>
</evidence>
<accession>A0A7Y6Q5P7</accession>
<dbReference type="Gene3D" id="3.20.80.10">
    <property type="entry name" value="Regulatory factor, effector binding domain"/>
    <property type="match status" value="1"/>
</dbReference>
<dbReference type="SMART" id="SM00871">
    <property type="entry name" value="AraC_E_bind"/>
    <property type="match status" value="1"/>
</dbReference>
<comment type="caution">
    <text evidence="2">The sequence shown here is derived from an EMBL/GenBank/DDBJ whole genome shotgun (WGS) entry which is preliminary data.</text>
</comment>